<dbReference type="EMBL" id="OM869659">
    <property type="protein sequence ID" value="UPW41745.1"/>
    <property type="molecule type" value="Genomic_DNA"/>
</dbReference>
<evidence type="ECO:0000313" key="1">
    <source>
        <dbReference type="EMBL" id="UPW41745.1"/>
    </source>
</evidence>
<sequence length="346" mass="38676">MDDFIFYEPQYIQAIAPLVAGALISSAGSLIGNLFGKKNQDDTNKANMQMLERQFEQNKEMWNLQNEYNTPLAQRERMEEAGFNANLIAGGASSGNAQSSPQMGFQEYQGFVPDTNAVFENAVRIQQARLAQENMAKVKADTTAALAKASKTISETASIEFDTDMKKKLEKNSIALSNFAVQNAGQALTNAQLDGINKIATFDQIRATTDYTTKQSMKISHEINYIAAQITKIASDIEVNNSRIRLNDSQTSLNYTNEQIFKNREQREQLLFPDVAQKLIAEVENLDYGTALRKIEAFNKRLKNTNLLNHGFETVGGGVTGLFDRFAYEEGRLENAINDLIKKIFH</sequence>
<accession>A0A976R8A9</accession>
<proteinExistence type="predicted"/>
<protein>
    <submittedName>
        <fullName evidence="1">DNA pilot protein</fullName>
    </submittedName>
</protein>
<reference evidence="1" key="1">
    <citation type="submission" date="2022-02" db="EMBL/GenBank/DDBJ databases">
        <title>Towards deciphering the DNA virus diversity associated with rodent species in the families Cricetidae and Heteromyidae.</title>
        <authorList>
            <person name="Lund M."/>
            <person name="Larsen B.B."/>
            <person name="Gryseels S."/>
            <person name="Kraberger S."/>
            <person name="Rowsey D.M."/>
            <person name="Steger L."/>
            <person name="Yule K.M."/>
            <person name="Upham N.S."/>
            <person name="Worobey M."/>
            <person name="Van Doorslaer K."/>
            <person name="Varsani A."/>
        </authorList>
    </citation>
    <scope>NUCLEOTIDE SEQUENCE</scope>
    <source>
        <strain evidence="1">NeonRodF7_17</strain>
    </source>
</reference>
<name>A0A976R8A9_9VIRU</name>
<organism evidence="1">
    <name type="scientific">Peromfec virus RodF7_17</name>
    <dbReference type="NCBI Taxonomy" id="2929352"/>
    <lineage>
        <taxon>Viruses</taxon>
        <taxon>Monodnaviria</taxon>
        <taxon>Sangervirae</taxon>
        <taxon>Phixviricota</taxon>
        <taxon>Malgrandaviricetes</taxon>
        <taxon>Petitvirales</taxon>
        <taxon>Microviridae</taxon>
    </lineage>
</organism>